<dbReference type="EMBL" id="JH795864">
    <property type="protein sequence ID" value="EJU01378.1"/>
    <property type="molecule type" value="Genomic_DNA"/>
</dbReference>
<name>M5GBJ5_DACPD</name>
<reference evidence="4 5" key="1">
    <citation type="journal article" date="2012" name="Science">
        <title>The Paleozoic origin of enzymatic lignin decomposition reconstructed from 31 fungal genomes.</title>
        <authorList>
            <person name="Floudas D."/>
            <person name="Binder M."/>
            <person name="Riley R."/>
            <person name="Barry K."/>
            <person name="Blanchette R.A."/>
            <person name="Henrissat B."/>
            <person name="Martinez A.T."/>
            <person name="Otillar R."/>
            <person name="Spatafora J.W."/>
            <person name="Yadav J.S."/>
            <person name="Aerts A."/>
            <person name="Benoit I."/>
            <person name="Boyd A."/>
            <person name="Carlson A."/>
            <person name="Copeland A."/>
            <person name="Coutinho P.M."/>
            <person name="de Vries R.P."/>
            <person name="Ferreira P."/>
            <person name="Findley K."/>
            <person name="Foster B."/>
            <person name="Gaskell J."/>
            <person name="Glotzer D."/>
            <person name="Gorecki P."/>
            <person name="Heitman J."/>
            <person name="Hesse C."/>
            <person name="Hori C."/>
            <person name="Igarashi K."/>
            <person name="Jurgens J.A."/>
            <person name="Kallen N."/>
            <person name="Kersten P."/>
            <person name="Kohler A."/>
            <person name="Kuees U."/>
            <person name="Kumar T.K.A."/>
            <person name="Kuo A."/>
            <person name="LaButti K."/>
            <person name="Larrondo L.F."/>
            <person name="Lindquist E."/>
            <person name="Ling A."/>
            <person name="Lombard V."/>
            <person name="Lucas S."/>
            <person name="Lundell T."/>
            <person name="Martin R."/>
            <person name="McLaughlin D.J."/>
            <person name="Morgenstern I."/>
            <person name="Morin E."/>
            <person name="Murat C."/>
            <person name="Nagy L.G."/>
            <person name="Nolan M."/>
            <person name="Ohm R.A."/>
            <person name="Patyshakuliyeva A."/>
            <person name="Rokas A."/>
            <person name="Ruiz-Duenas F.J."/>
            <person name="Sabat G."/>
            <person name="Salamov A."/>
            <person name="Samejima M."/>
            <person name="Schmutz J."/>
            <person name="Slot J.C."/>
            <person name="St John F."/>
            <person name="Stenlid J."/>
            <person name="Sun H."/>
            <person name="Sun S."/>
            <person name="Syed K."/>
            <person name="Tsang A."/>
            <person name="Wiebenga A."/>
            <person name="Young D."/>
            <person name="Pisabarro A."/>
            <person name="Eastwood D.C."/>
            <person name="Martin F."/>
            <person name="Cullen D."/>
            <person name="Grigoriev I.V."/>
            <person name="Hibbett D.S."/>
        </authorList>
    </citation>
    <scope>NUCLEOTIDE SEQUENCE [LARGE SCALE GENOMIC DNA]</scope>
    <source>
        <strain evidence="4 5">DJM-731 SS1</strain>
    </source>
</reference>
<organism evidence="4 5">
    <name type="scientific">Dacryopinax primogenitus (strain DJM 731)</name>
    <name type="common">Brown rot fungus</name>
    <dbReference type="NCBI Taxonomy" id="1858805"/>
    <lineage>
        <taxon>Eukaryota</taxon>
        <taxon>Fungi</taxon>
        <taxon>Dikarya</taxon>
        <taxon>Basidiomycota</taxon>
        <taxon>Agaricomycotina</taxon>
        <taxon>Dacrymycetes</taxon>
        <taxon>Dacrymycetales</taxon>
        <taxon>Dacrymycetaceae</taxon>
        <taxon>Dacryopinax</taxon>
    </lineage>
</organism>
<dbReference type="GeneID" id="63687911"/>
<evidence type="ECO:0000256" key="1">
    <source>
        <dbReference type="ARBA" id="ARBA00006328"/>
    </source>
</evidence>
<protein>
    <submittedName>
        <fullName evidence="4">NADP-binding protein</fullName>
    </submittedName>
</protein>
<keyword evidence="5" id="KW-1185">Reference proteome</keyword>
<comment type="similarity">
    <text evidence="1">Belongs to the NmrA-type oxidoreductase family.</text>
</comment>
<dbReference type="GO" id="GO:0005634">
    <property type="term" value="C:nucleus"/>
    <property type="evidence" value="ECO:0007669"/>
    <property type="project" value="TreeGrafter"/>
</dbReference>
<evidence type="ECO:0000313" key="4">
    <source>
        <dbReference type="EMBL" id="EJU01378.1"/>
    </source>
</evidence>
<feature type="domain" description="NmrA-like" evidence="3">
    <location>
        <begin position="3"/>
        <end position="234"/>
    </location>
</feature>
<accession>M5GBJ5</accession>
<dbReference type="OMA" id="AISGCEC"/>
<evidence type="ECO:0000313" key="5">
    <source>
        <dbReference type="Proteomes" id="UP000030653"/>
    </source>
</evidence>
<dbReference type="AlphaFoldDB" id="M5GBJ5"/>
<dbReference type="RefSeq" id="XP_040628275.1">
    <property type="nucleotide sequence ID" value="XM_040772849.1"/>
</dbReference>
<dbReference type="InterPro" id="IPR008030">
    <property type="entry name" value="NmrA-like"/>
</dbReference>
<dbReference type="OrthoDB" id="419598at2759"/>
<dbReference type="Proteomes" id="UP000030653">
    <property type="component" value="Unassembled WGS sequence"/>
</dbReference>
<gene>
    <name evidence="4" type="ORF">DACRYDRAFT_22527</name>
</gene>
<dbReference type="Gene3D" id="3.40.50.720">
    <property type="entry name" value="NAD(P)-binding Rossmann-like Domain"/>
    <property type="match status" value="1"/>
</dbReference>
<evidence type="ECO:0000256" key="2">
    <source>
        <dbReference type="ARBA" id="ARBA00022857"/>
    </source>
</evidence>
<dbReference type="STRING" id="1858805.M5GBJ5"/>
<dbReference type="SUPFAM" id="SSF51735">
    <property type="entry name" value="NAD(P)-binding Rossmann-fold domains"/>
    <property type="match status" value="1"/>
</dbReference>
<dbReference type="PANTHER" id="PTHR42748:SF7">
    <property type="entry name" value="NMRA LIKE REDOX SENSOR 1-RELATED"/>
    <property type="match status" value="1"/>
</dbReference>
<dbReference type="Pfam" id="PF05368">
    <property type="entry name" value="NmrA"/>
    <property type="match status" value="1"/>
</dbReference>
<dbReference type="InterPro" id="IPR051164">
    <property type="entry name" value="NmrA-like_oxidored"/>
</dbReference>
<keyword evidence="2" id="KW-0521">NADP</keyword>
<evidence type="ECO:0000259" key="3">
    <source>
        <dbReference type="Pfam" id="PF05368"/>
    </source>
</evidence>
<dbReference type="InterPro" id="IPR036291">
    <property type="entry name" value="NAD(P)-bd_dom_sf"/>
</dbReference>
<proteinExistence type="inferred from homology"/>
<dbReference type="HOGENOM" id="CLU_007383_8_2_1"/>
<dbReference type="PANTHER" id="PTHR42748">
    <property type="entry name" value="NITROGEN METABOLITE REPRESSION PROTEIN NMRA FAMILY MEMBER"/>
    <property type="match status" value="1"/>
</dbReference>
<sequence length="245" mass="26329">MSKKIVLVSGATGNQGSALVRALLQHGGYHIRALTRDTQSDAATSLAEKGVDVVPGQLSDKDSLLKACQGVYAAFGVSIPSTGPGIADEKVQGRNLVDACKANNVELLVWSSVPGCKDTSHGRFAVPVFDDKAEVEKYIKIVDQPAIVIHLGAFTGILLTMGALKRDNHDHSKFHAVIPFVAPDSRQPYTYVEEDLGPAVVALINKWEDATWRRELSKSPIPLVSYDATGREVADTLAKGDRKGR</sequence>